<keyword evidence="2" id="KW-1185">Reference proteome</keyword>
<dbReference type="Proteomes" id="UP000824533">
    <property type="component" value="Linkage Group LG08"/>
</dbReference>
<evidence type="ECO:0000313" key="1">
    <source>
        <dbReference type="EMBL" id="KAJ0179609.1"/>
    </source>
</evidence>
<reference evidence="1 2" key="1">
    <citation type="journal article" date="2021" name="Front. Genet.">
        <title>Chromosome-Level Genome Assembly Reveals Significant Gene Expansion in the Toll and IMD Signaling Pathways of Dendrolimus kikuchii.</title>
        <authorList>
            <person name="Zhou J."/>
            <person name="Wu P."/>
            <person name="Xiong Z."/>
            <person name="Liu N."/>
            <person name="Zhao N."/>
            <person name="Ji M."/>
            <person name="Qiu Y."/>
            <person name="Yang B."/>
        </authorList>
    </citation>
    <scope>NUCLEOTIDE SEQUENCE [LARGE SCALE GENOMIC DNA]</scope>
    <source>
        <strain evidence="1">Ann1</strain>
    </source>
</reference>
<name>A0ACC1D6S8_9NEOP</name>
<gene>
    <name evidence="1" type="ORF">K1T71_005321</name>
</gene>
<accession>A0ACC1D6S8</accession>
<organism evidence="1 2">
    <name type="scientific">Dendrolimus kikuchii</name>
    <dbReference type="NCBI Taxonomy" id="765133"/>
    <lineage>
        <taxon>Eukaryota</taxon>
        <taxon>Metazoa</taxon>
        <taxon>Ecdysozoa</taxon>
        <taxon>Arthropoda</taxon>
        <taxon>Hexapoda</taxon>
        <taxon>Insecta</taxon>
        <taxon>Pterygota</taxon>
        <taxon>Neoptera</taxon>
        <taxon>Endopterygota</taxon>
        <taxon>Lepidoptera</taxon>
        <taxon>Glossata</taxon>
        <taxon>Ditrysia</taxon>
        <taxon>Bombycoidea</taxon>
        <taxon>Lasiocampidae</taxon>
        <taxon>Dendrolimus</taxon>
    </lineage>
</organism>
<evidence type="ECO:0000313" key="2">
    <source>
        <dbReference type="Proteomes" id="UP000824533"/>
    </source>
</evidence>
<dbReference type="EMBL" id="CM034394">
    <property type="protein sequence ID" value="KAJ0179609.1"/>
    <property type="molecule type" value="Genomic_DNA"/>
</dbReference>
<comment type="caution">
    <text evidence="1">The sequence shown here is derived from an EMBL/GenBank/DDBJ whole genome shotgun (WGS) entry which is preliminary data.</text>
</comment>
<sequence>MRIVEAHLMDHKMDEAVTHYINSHQTAESVHVNASSLALNVQDDGGSRVTVMHPQTYSTTMCRQVSVGEQVAEGPWSEELLDTDGRIAAIVAQLSQHSRSHHPPVHHKVPTVRTDVDTSVILDGSMRFLNGQGLEHQSETIVVHQLPALPPLQDMKRCQDTNWFHNKSKITLKDNNDILHDDETVLELDPGASPVHNKQQSKKSLPHKKRISKKLKRNNGNSTPQQDIVVINCPDQVQQEEILPDNFVTGVQHEDHLPQDTHHITHEVRAILICQICGEFYGEDQLKFYHHLKQHYEPHATIIIENPVPDLGIDKMTNTCIVDNVQTLPDSIVELSLENTVPKTVYQNIDKHILYTSHDKTLNYTSNKVQYSMASMDKEVPTAETEKSDIYDSLDKLEFYSCLKCNKQFRKQKHCEAHIKEVHSNPKLEDMGEFSEPEDLMEGIHVSVEEGGEQYEQSILPHLTVENGQVHQEHVRQWYSRNGSASGSNGSLVPCGSEGAYCPVCPTAPADPPPAEPPANPPREQPSHSPHQFKVFKEEVLQRIFDTDVTNEQIMTEHIIPDTGPLPEESKPAEPEKKKEKKRFECVRCGRVFVHRNSLLYHMLSHNGKTQECKECGKVFYTVGALKIHKRVHNGDRPYKCEICEREFRQWSDLKYHKISLHSQEKLFKCDFCEKEFARKYSLNVHRRIHTGERNYKCDYCNKSFRASSYRLSHMRTHTGDRPHSCQICGKAFRVSGDLRRHMLIHDKVRNKPPDDIKTKPEFKQKIETLEKPKEQMSPKTLKKIAVASTSKLPNILKAEKKSKTNKKGPKKGAPNVTVSQMDGFKMNDYNEVYNVKDYGKYKEYDTGVKNEMNCKEQNERDFTILKPIFRNSEIDISERIVLSKTTENTDGKLQVFTQIAKKDYNGSILNSQVSLGDIRHLEREVAREVRSDIHGEAMESGFLERLTALYNIPAV</sequence>
<protein>
    <submittedName>
        <fullName evidence="1">Uncharacterized protein</fullName>
    </submittedName>
</protein>
<proteinExistence type="predicted"/>